<feature type="transmembrane region" description="Helical" evidence="2">
    <location>
        <begin position="20"/>
        <end position="41"/>
    </location>
</feature>
<dbReference type="AlphaFoldDB" id="A0A4W3HX44"/>
<evidence type="ECO:0000256" key="2">
    <source>
        <dbReference type="SAM" id="Phobius"/>
    </source>
</evidence>
<evidence type="ECO:0000313" key="3">
    <source>
        <dbReference type="Ensembl" id="ENSCMIP00000019452.1"/>
    </source>
</evidence>
<feature type="region of interest" description="Disordered" evidence="1">
    <location>
        <begin position="82"/>
        <end position="103"/>
    </location>
</feature>
<accession>A0A4W3HX44</accession>
<dbReference type="Proteomes" id="UP000314986">
    <property type="component" value="Unassembled WGS sequence"/>
</dbReference>
<keyword evidence="2" id="KW-1133">Transmembrane helix</keyword>
<reference evidence="3" key="4">
    <citation type="submission" date="2025-08" db="UniProtKB">
        <authorList>
            <consortium name="Ensembl"/>
        </authorList>
    </citation>
    <scope>IDENTIFICATION</scope>
</reference>
<keyword evidence="4" id="KW-1185">Reference proteome</keyword>
<keyword evidence="2" id="KW-0472">Membrane</keyword>
<keyword evidence="2" id="KW-0812">Transmembrane</keyword>
<reference evidence="4" key="2">
    <citation type="journal article" date="2007" name="PLoS Biol.">
        <title>Survey sequencing and comparative analysis of the elephant shark (Callorhinchus milii) genome.</title>
        <authorList>
            <person name="Venkatesh B."/>
            <person name="Kirkness E.F."/>
            <person name="Loh Y.H."/>
            <person name="Halpern A.L."/>
            <person name="Lee A.P."/>
            <person name="Johnson J."/>
            <person name="Dandona N."/>
            <person name="Viswanathan L.D."/>
            <person name="Tay A."/>
            <person name="Venter J.C."/>
            <person name="Strausberg R.L."/>
            <person name="Brenner S."/>
        </authorList>
    </citation>
    <scope>NUCLEOTIDE SEQUENCE [LARGE SCALE GENOMIC DNA]</scope>
</reference>
<reference evidence="4" key="1">
    <citation type="journal article" date="2006" name="Science">
        <title>Ancient noncoding elements conserved in the human genome.</title>
        <authorList>
            <person name="Venkatesh B."/>
            <person name="Kirkness E.F."/>
            <person name="Loh Y.H."/>
            <person name="Halpern A.L."/>
            <person name="Lee A.P."/>
            <person name="Johnson J."/>
            <person name="Dandona N."/>
            <person name="Viswanathan L.D."/>
            <person name="Tay A."/>
            <person name="Venter J.C."/>
            <person name="Strausberg R.L."/>
            <person name="Brenner S."/>
        </authorList>
    </citation>
    <scope>NUCLEOTIDE SEQUENCE [LARGE SCALE GENOMIC DNA]</scope>
</reference>
<dbReference type="Ensembl" id="ENSCMIT00000019818.1">
    <property type="protein sequence ID" value="ENSCMIP00000019452.1"/>
    <property type="gene ID" value="ENSCMIG00000009061.1"/>
</dbReference>
<evidence type="ECO:0000313" key="4">
    <source>
        <dbReference type="Proteomes" id="UP000314986"/>
    </source>
</evidence>
<dbReference type="STRING" id="7868.ENSCMIP00000019452"/>
<organism evidence="3 4">
    <name type="scientific">Callorhinchus milii</name>
    <name type="common">Ghost shark</name>
    <dbReference type="NCBI Taxonomy" id="7868"/>
    <lineage>
        <taxon>Eukaryota</taxon>
        <taxon>Metazoa</taxon>
        <taxon>Chordata</taxon>
        <taxon>Craniata</taxon>
        <taxon>Vertebrata</taxon>
        <taxon>Chondrichthyes</taxon>
        <taxon>Holocephali</taxon>
        <taxon>Chimaeriformes</taxon>
        <taxon>Callorhinchidae</taxon>
        <taxon>Callorhinchus</taxon>
    </lineage>
</organism>
<evidence type="ECO:0000256" key="1">
    <source>
        <dbReference type="SAM" id="MobiDB-lite"/>
    </source>
</evidence>
<proteinExistence type="predicted"/>
<name>A0A4W3HX44_CALMI</name>
<reference evidence="4" key="3">
    <citation type="journal article" date="2014" name="Nature">
        <title>Elephant shark genome provides unique insights into gnathostome evolution.</title>
        <authorList>
            <consortium name="International Elephant Shark Genome Sequencing Consortium"/>
            <person name="Venkatesh B."/>
            <person name="Lee A.P."/>
            <person name="Ravi V."/>
            <person name="Maurya A.K."/>
            <person name="Lian M.M."/>
            <person name="Swann J.B."/>
            <person name="Ohta Y."/>
            <person name="Flajnik M.F."/>
            <person name="Sutoh Y."/>
            <person name="Kasahara M."/>
            <person name="Hoon S."/>
            <person name="Gangu V."/>
            <person name="Roy S.W."/>
            <person name="Irimia M."/>
            <person name="Korzh V."/>
            <person name="Kondrychyn I."/>
            <person name="Lim Z.W."/>
            <person name="Tay B.H."/>
            <person name="Tohari S."/>
            <person name="Kong K.W."/>
            <person name="Ho S."/>
            <person name="Lorente-Galdos B."/>
            <person name="Quilez J."/>
            <person name="Marques-Bonet T."/>
            <person name="Raney B.J."/>
            <person name="Ingham P.W."/>
            <person name="Tay A."/>
            <person name="Hillier L.W."/>
            <person name="Minx P."/>
            <person name="Boehm T."/>
            <person name="Wilson R.K."/>
            <person name="Brenner S."/>
            <person name="Warren W.C."/>
        </authorList>
    </citation>
    <scope>NUCLEOTIDE SEQUENCE [LARGE SCALE GENOMIC DNA]</scope>
</reference>
<protein>
    <submittedName>
        <fullName evidence="3">Uncharacterized protein</fullName>
    </submittedName>
</protein>
<feature type="compositionally biased region" description="Polar residues" evidence="1">
    <location>
        <begin position="87"/>
        <end position="103"/>
    </location>
</feature>
<reference evidence="3" key="5">
    <citation type="submission" date="2025-09" db="UniProtKB">
        <authorList>
            <consortium name="Ensembl"/>
        </authorList>
    </citation>
    <scope>IDENTIFICATION</scope>
</reference>
<dbReference type="InParanoid" id="A0A4W3HX44"/>
<sequence>MADVVTDGSERLLCAGGAALGWWGGVGCAVCACAAMLTLSLSRCKGFYLISPSEFERFSLSARNVTEPLCVVMWEGPRDHLSPAPALSSNPVTTPKRNQVNGTHKVQSKEEICSLGEVEGALEDVLSTPAQTPLDSPNSSADITLDTTGDITLEDVKDHLPEC</sequence>